<dbReference type="AlphaFoldDB" id="A0A0C3QWI2"/>
<organism evidence="2 3">
    <name type="scientific">Tulasnella calospora MUT 4182</name>
    <dbReference type="NCBI Taxonomy" id="1051891"/>
    <lineage>
        <taxon>Eukaryota</taxon>
        <taxon>Fungi</taxon>
        <taxon>Dikarya</taxon>
        <taxon>Basidiomycota</taxon>
        <taxon>Agaricomycotina</taxon>
        <taxon>Agaricomycetes</taxon>
        <taxon>Cantharellales</taxon>
        <taxon>Tulasnellaceae</taxon>
        <taxon>Tulasnella</taxon>
    </lineage>
</organism>
<proteinExistence type="predicted"/>
<dbReference type="InterPro" id="IPR000772">
    <property type="entry name" value="Ricin_B_lectin"/>
</dbReference>
<dbReference type="Proteomes" id="UP000054248">
    <property type="component" value="Unassembled WGS sequence"/>
</dbReference>
<sequence length="93" mass="10383">WYLEAGSNGYRFKNGASGTYLGYTKLEQGESLCGRGIPFEWTVTPASKGYQILPAQNQELALQLAGGKRDNGAKICLYRNHGGNYQMWRFDQA</sequence>
<gene>
    <name evidence="2" type="ORF">M407DRAFT_17098</name>
</gene>
<evidence type="ECO:0000259" key="1">
    <source>
        <dbReference type="Pfam" id="PF14200"/>
    </source>
</evidence>
<dbReference type="Pfam" id="PF14200">
    <property type="entry name" value="RicinB_lectin_2"/>
    <property type="match status" value="1"/>
</dbReference>
<dbReference type="Gene3D" id="2.80.10.50">
    <property type="match status" value="1"/>
</dbReference>
<evidence type="ECO:0000313" key="2">
    <source>
        <dbReference type="EMBL" id="KIO34191.1"/>
    </source>
</evidence>
<reference evidence="3" key="2">
    <citation type="submission" date="2015-01" db="EMBL/GenBank/DDBJ databases">
        <title>Evolutionary Origins and Diversification of the Mycorrhizal Mutualists.</title>
        <authorList>
            <consortium name="DOE Joint Genome Institute"/>
            <consortium name="Mycorrhizal Genomics Consortium"/>
            <person name="Kohler A."/>
            <person name="Kuo A."/>
            <person name="Nagy L.G."/>
            <person name="Floudas D."/>
            <person name="Copeland A."/>
            <person name="Barry K.W."/>
            <person name="Cichocki N."/>
            <person name="Veneault-Fourrey C."/>
            <person name="LaButti K."/>
            <person name="Lindquist E.A."/>
            <person name="Lipzen A."/>
            <person name="Lundell T."/>
            <person name="Morin E."/>
            <person name="Murat C."/>
            <person name="Riley R."/>
            <person name="Ohm R."/>
            <person name="Sun H."/>
            <person name="Tunlid A."/>
            <person name="Henrissat B."/>
            <person name="Grigoriev I.V."/>
            <person name="Hibbett D.S."/>
            <person name="Martin F."/>
        </authorList>
    </citation>
    <scope>NUCLEOTIDE SEQUENCE [LARGE SCALE GENOMIC DNA]</scope>
    <source>
        <strain evidence="3">MUT 4182</strain>
    </source>
</reference>
<dbReference type="SUPFAM" id="SSF50370">
    <property type="entry name" value="Ricin B-like lectins"/>
    <property type="match status" value="1"/>
</dbReference>
<accession>A0A0C3QWI2</accession>
<dbReference type="HOGENOM" id="CLU_186486_0_0_1"/>
<dbReference type="PROSITE" id="PS50231">
    <property type="entry name" value="RICIN_B_LECTIN"/>
    <property type="match status" value="1"/>
</dbReference>
<dbReference type="EMBL" id="KN822944">
    <property type="protein sequence ID" value="KIO34191.1"/>
    <property type="molecule type" value="Genomic_DNA"/>
</dbReference>
<evidence type="ECO:0000313" key="3">
    <source>
        <dbReference type="Proteomes" id="UP000054248"/>
    </source>
</evidence>
<dbReference type="OrthoDB" id="2131701at2759"/>
<reference evidence="2 3" key="1">
    <citation type="submission" date="2014-04" db="EMBL/GenBank/DDBJ databases">
        <authorList>
            <consortium name="DOE Joint Genome Institute"/>
            <person name="Kuo A."/>
            <person name="Girlanda M."/>
            <person name="Perotto S."/>
            <person name="Kohler A."/>
            <person name="Nagy L.G."/>
            <person name="Floudas D."/>
            <person name="Copeland A."/>
            <person name="Barry K.W."/>
            <person name="Cichocki N."/>
            <person name="Veneault-Fourrey C."/>
            <person name="LaButti K."/>
            <person name="Lindquist E.A."/>
            <person name="Lipzen A."/>
            <person name="Lundell T."/>
            <person name="Morin E."/>
            <person name="Murat C."/>
            <person name="Sun H."/>
            <person name="Tunlid A."/>
            <person name="Henrissat B."/>
            <person name="Grigoriev I.V."/>
            <person name="Hibbett D.S."/>
            <person name="Martin F."/>
            <person name="Nordberg H.P."/>
            <person name="Cantor M.N."/>
            <person name="Hua S.X."/>
        </authorList>
    </citation>
    <scope>NUCLEOTIDE SEQUENCE [LARGE SCALE GENOMIC DNA]</scope>
    <source>
        <strain evidence="2 3">MUT 4182</strain>
    </source>
</reference>
<feature type="non-terminal residue" evidence="2">
    <location>
        <position position="1"/>
    </location>
</feature>
<protein>
    <recommendedName>
        <fullName evidence="1">Ricin B lectin domain-containing protein</fullName>
    </recommendedName>
</protein>
<keyword evidence="3" id="KW-1185">Reference proteome</keyword>
<dbReference type="InterPro" id="IPR035992">
    <property type="entry name" value="Ricin_B-like_lectins"/>
</dbReference>
<feature type="domain" description="Ricin B lectin" evidence="1">
    <location>
        <begin position="1"/>
        <end position="78"/>
    </location>
</feature>
<name>A0A0C3QWI2_9AGAM</name>